<dbReference type="Proteomes" id="UP000823775">
    <property type="component" value="Unassembled WGS sequence"/>
</dbReference>
<evidence type="ECO:0000256" key="1">
    <source>
        <dbReference type="SAM" id="MobiDB-lite"/>
    </source>
</evidence>
<keyword evidence="3" id="KW-1185">Reference proteome</keyword>
<accession>A0ABS8RR69</accession>
<feature type="region of interest" description="Disordered" evidence="1">
    <location>
        <begin position="1"/>
        <end position="23"/>
    </location>
</feature>
<sequence length="137" mass="15721">MEIITTTENSNTHKGNESISSKMAELEKEKETAFSKVAALEKKKQTALTKIDESEKEKECTAYKAAFLEMEGEIWKKFLRQVAEEKATEWCSIWHTAVEDPGMIDKEDKNLQLLREEWGYEAYSAVVVALTGRNQRI</sequence>
<proteinExistence type="predicted"/>
<reference evidence="2 3" key="1">
    <citation type="journal article" date="2021" name="BMC Genomics">
        <title>Datura genome reveals duplications of psychoactive alkaloid biosynthetic genes and high mutation rate following tissue culture.</title>
        <authorList>
            <person name="Rajewski A."/>
            <person name="Carter-House D."/>
            <person name="Stajich J."/>
            <person name="Litt A."/>
        </authorList>
    </citation>
    <scope>NUCLEOTIDE SEQUENCE [LARGE SCALE GENOMIC DNA]</scope>
    <source>
        <strain evidence="2">AR-01</strain>
    </source>
</reference>
<evidence type="ECO:0000313" key="3">
    <source>
        <dbReference type="Proteomes" id="UP000823775"/>
    </source>
</evidence>
<protein>
    <submittedName>
        <fullName evidence="2">Uncharacterized protein</fullName>
    </submittedName>
</protein>
<name>A0ABS8RR69_DATST</name>
<gene>
    <name evidence="2" type="ORF">HAX54_044169</name>
</gene>
<feature type="compositionally biased region" description="Polar residues" evidence="1">
    <location>
        <begin position="1"/>
        <end position="21"/>
    </location>
</feature>
<comment type="caution">
    <text evidence="2">The sequence shown here is derived from an EMBL/GenBank/DDBJ whole genome shotgun (WGS) entry which is preliminary data.</text>
</comment>
<organism evidence="2 3">
    <name type="scientific">Datura stramonium</name>
    <name type="common">Jimsonweed</name>
    <name type="synonym">Common thornapple</name>
    <dbReference type="NCBI Taxonomy" id="4076"/>
    <lineage>
        <taxon>Eukaryota</taxon>
        <taxon>Viridiplantae</taxon>
        <taxon>Streptophyta</taxon>
        <taxon>Embryophyta</taxon>
        <taxon>Tracheophyta</taxon>
        <taxon>Spermatophyta</taxon>
        <taxon>Magnoliopsida</taxon>
        <taxon>eudicotyledons</taxon>
        <taxon>Gunneridae</taxon>
        <taxon>Pentapetalae</taxon>
        <taxon>asterids</taxon>
        <taxon>lamiids</taxon>
        <taxon>Solanales</taxon>
        <taxon>Solanaceae</taxon>
        <taxon>Solanoideae</taxon>
        <taxon>Datureae</taxon>
        <taxon>Datura</taxon>
    </lineage>
</organism>
<dbReference type="EMBL" id="JACEIK010000067">
    <property type="protein sequence ID" value="MCD7448565.1"/>
    <property type="molecule type" value="Genomic_DNA"/>
</dbReference>
<evidence type="ECO:0000313" key="2">
    <source>
        <dbReference type="EMBL" id="MCD7448565.1"/>
    </source>
</evidence>